<dbReference type="InterPro" id="IPR038500">
    <property type="entry name" value="Antitermination_sf"/>
</dbReference>
<keyword evidence="3" id="KW-0804">Transcription</keyword>
<dbReference type="RefSeq" id="WP_195812704.1">
    <property type="nucleotide sequence ID" value="NZ_JADOBI010000001.1"/>
</dbReference>
<dbReference type="EMBL" id="JADOBI010000001">
    <property type="protein sequence ID" value="MBF7978103.1"/>
    <property type="molecule type" value="Genomic_DNA"/>
</dbReference>
<sequence length="270" mass="29850">MKLESISKYFFAKSTMISDSPRATASDTLTGTDIMAALGLADLKSGFGLDLFLAKQGISKPDKAVESLCRFAEKQLHQYRAVAQLEDDIKHHVLQILATFAYQDYSRSAASVRTCDCCGGEGFTEAEVFTMKSAFGVARPEEFTGVVRISDQLACNVATQRREVVRVLCKPCDGKGIISNACRCHGKGVVLDKEQTELQGVPVQKECPKCSGRGYARLPAENVRRAICGEVMELTEPTWRRNFKPLYEAMITRCHVEESEAELMLSKVTM</sequence>
<dbReference type="Gene3D" id="1.10.274.110">
    <property type="match status" value="2"/>
</dbReference>
<evidence type="ECO:0000313" key="5">
    <source>
        <dbReference type="Proteomes" id="UP000636811"/>
    </source>
</evidence>
<evidence type="ECO:0000256" key="2">
    <source>
        <dbReference type="ARBA" id="ARBA00023125"/>
    </source>
</evidence>
<keyword evidence="1" id="KW-0805">Transcription regulation</keyword>
<evidence type="ECO:0000256" key="1">
    <source>
        <dbReference type="ARBA" id="ARBA00023015"/>
    </source>
</evidence>
<organism evidence="4 5">
    <name type="scientific">Rahnella laticis</name>
    <dbReference type="NCBI Taxonomy" id="2787622"/>
    <lineage>
        <taxon>Bacteria</taxon>
        <taxon>Pseudomonadati</taxon>
        <taxon>Pseudomonadota</taxon>
        <taxon>Gammaproteobacteria</taxon>
        <taxon>Enterobacterales</taxon>
        <taxon>Yersiniaceae</taxon>
        <taxon>Rahnella</taxon>
    </lineage>
</organism>
<evidence type="ECO:0000313" key="4">
    <source>
        <dbReference type="EMBL" id="MBF7978103.1"/>
    </source>
</evidence>
<name>A0ABS0DZ26_9GAMM</name>
<keyword evidence="2" id="KW-0238">DNA-binding</keyword>
<proteinExistence type="inferred from homology"/>
<dbReference type="Proteomes" id="UP000636811">
    <property type="component" value="Unassembled WGS sequence"/>
</dbReference>
<gene>
    <name evidence="4" type="ORF">IV433_01615</name>
</gene>
<dbReference type="InterPro" id="IPR003222">
    <property type="entry name" value="Antitermntn"/>
</dbReference>
<evidence type="ECO:0000256" key="3">
    <source>
        <dbReference type="ARBA" id="ARBA00023163"/>
    </source>
</evidence>
<dbReference type="InterPro" id="IPR036410">
    <property type="entry name" value="HSP_DnaJ_Cys-rich_dom_sf"/>
</dbReference>
<dbReference type="SUPFAM" id="SSF57938">
    <property type="entry name" value="DnaJ/Hsp40 cysteine-rich domain"/>
    <property type="match status" value="1"/>
</dbReference>
<accession>A0ABS0DZ26</accession>
<dbReference type="Pfam" id="PF03589">
    <property type="entry name" value="Antiterm"/>
    <property type="match status" value="2"/>
</dbReference>
<keyword evidence="5" id="KW-1185">Reference proteome</keyword>
<comment type="caution">
    <text evidence="4">The sequence shown here is derived from an EMBL/GenBank/DDBJ whole genome shotgun (WGS) entry which is preliminary data.</text>
</comment>
<reference evidence="4 5" key="1">
    <citation type="submission" date="2020-11" db="EMBL/GenBank/DDBJ databases">
        <title>Taxonomic investigation of Rahnella strains.</title>
        <authorList>
            <person name="Lee S.D."/>
        </authorList>
    </citation>
    <scope>NUCLEOTIDE SEQUENCE [LARGE SCALE GENOMIC DNA]</scope>
    <source>
        <strain evidence="4 5">SAP-17</strain>
    </source>
</reference>
<protein>
    <submittedName>
        <fullName evidence="4">Antitermination protein</fullName>
    </submittedName>
</protein>
<dbReference type="HAMAP" id="MF_04158">
    <property type="entry name" value="Antitermination_lambda"/>
    <property type="match status" value="1"/>
</dbReference>